<dbReference type="Gene3D" id="3.40.50.1820">
    <property type="entry name" value="alpha/beta hydrolase"/>
    <property type="match status" value="2"/>
</dbReference>
<feature type="region of interest" description="Disordered" evidence="1">
    <location>
        <begin position="223"/>
        <end position="296"/>
    </location>
</feature>
<dbReference type="PANTHER" id="PTHR43433:SF10">
    <property type="entry name" value="AB HYDROLASE-1 DOMAIN-CONTAINING PROTEIN"/>
    <property type="match status" value="1"/>
</dbReference>
<dbReference type="InterPro" id="IPR050471">
    <property type="entry name" value="AB_hydrolase"/>
</dbReference>
<organism evidence="3 4">
    <name type="scientific">Volvox africanus</name>
    <dbReference type="NCBI Taxonomy" id="51714"/>
    <lineage>
        <taxon>Eukaryota</taxon>
        <taxon>Viridiplantae</taxon>
        <taxon>Chlorophyta</taxon>
        <taxon>core chlorophytes</taxon>
        <taxon>Chlorophyceae</taxon>
        <taxon>CS clade</taxon>
        <taxon>Chlamydomonadales</taxon>
        <taxon>Volvocaceae</taxon>
        <taxon>Volvox</taxon>
    </lineage>
</organism>
<accession>A0ABQ5SDU3</accession>
<evidence type="ECO:0000259" key="2">
    <source>
        <dbReference type="Pfam" id="PF00561"/>
    </source>
</evidence>
<comment type="caution">
    <text evidence="3">The sequence shown here is derived from an EMBL/GenBank/DDBJ whole genome shotgun (WGS) entry which is preliminary data.</text>
</comment>
<name>A0ABQ5SDU3_9CHLO</name>
<dbReference type="Pfam" id="PF00561">
    <property type="entry name" value="Abhydrolase_1"/>
    <property type="match status" value="1"/>
</dbReference>
<feature type="domain" description="AB hydrolase-1" evidence="2">
    <location>
        <begin position="48"/>
        <end position="163"/>
    </location>
</feature>
<dbReference type="EMBL" id="BSDZ01000079">
    <property type="protein sequence ID" value="GLI68050.1"/>
    <property type="molecule type" value="Genomic_DNA"/>
</dbReference>
<dbReference type="PANTHER" id="PTHR43433">
    <property type="entry name" value="HYDROLASE, ALPHA/BETA FOLD FAMILY PROTEIN"/>
    <property type="match status" value="1"/>
</dbReference>
<sequence length="453" mass="47185">TLTSCHSHKERHVIPMLFRLSRGRALEFAAYGLPLASCRAAVAGNCITILYHHGWPSCRHEAAFLHPHALDLGLRVLAINRPGVGRTSFDPASYSFQSIANDVRELLDGLGFDKVVFMGASGGGPYACACACLLPERTSALCLVAGMAPTRNAPELRQGMALSNRLGFMAINHLPVMVGATLGAGSTLLRLGAVLGMGPMAAAAWKRAQGDLADVDDVIIDGVDGVTKPGLPPTPSPRQQQQQHGGGHATSSISGVSVTRSDESVARSAADATAHAAEPHNSATVATGSSNRGDRGSGSILAPAAAGGALSATATSLMLLAGGFSSADRASVARHLRQRPELLAMMARSGTEVAMQGFGGLWADMRLTSEPWRLPLERITAPTFIWQGDQDLNVTMAMARHLHNAIPGARGRLRIVEGAGHISLGLDHGKEVLDELVRQLTQSTGSPPGGVGG</sequence>
<feature type="compositionally biased region" description="Low complexity" evidence="1">
    <location>
        <begin position="266"/>
        <end position="276"/>
    </location>
</feature>
<feature type="non-terminal residue" evidence="3">
    <location>
        <position position="1"/>
    </location>
</feature>
<dbReference type="InterPro" id="IPR000073">
    <property type="entry name" value="AB_hydrolase_1"/>
</dbReference>
<dbReference type="InterPro" id="IPR029058">
    <property type="entry name" value="AB_hydrolase_fold"/>
</dbReference>
<keyword evidence="4" id="KW-1185">Reference proteome</keyword>
<protein>
    <recommendedName>
        <fullName evidence="2">AB hydrolase-1 domain-containing protein</fullName>
    </recommendedName>
</protein>
<feature type="compositionally biased region" description="Polar residues" evidence="1">
    <location>
        <begin position="249"/>
        <end position="259"/>
    </location>
</feature>
<evidence type="ECO:0000313" key="4">
    <source>
        <dbReference type="Proteomes" id="UP001165090"/>
    </source>
</evidence>
<evidence type="ECO:0000313" key="3">
    <source>
        <dbReference type="EMBL" id="GLI68050.1"/>
    </source>
</evidence>
<gene>
    <name evidence="3" type="ORF">VaNZ11_012345</name>
</gene>
<dbReference type="Proteomes" id="UP001165090">
    <property type="component" value="Unassembled WGS sequence"/>
</dbReference>
<evidence type="ECO:0000256" key="1">
    <source>
        <dbReference type="SAM" id="MobiDB-lite"/>
    </source>
</evidence>
<dbReference type="SUPFAM" id="SSF53474">
    <property type="entry name" value="alpha/beta-Hydrolases"/>
    <property type="match status" value="1"/>
</dbReference>
<reference evidence="3 4" key="1">
    <citation type="journal article" date="2023" name="IScience">
        <title>Expanded male sex-determining region conserved during the evolution of homothallism in the green alga Volvox.</title>
        <authorList>
            <person name="Yamamoto K."/>
            <person name="Matsuzaki R."/>
            <person name="Mahakham W."/>
            <person name="Heman W."/>
            <person name="Sekimoto H."/>
            <person name="Kawachi M."/>
            <person name="Minakuchi Y."/>
            <person name="Toyoda A."/>
            <person name="Nozaki H."/>
        </authorList>
    </citation>
    <scope>NUCLEOTIDE SEQUENCE [LARGE SCALE GENOMIC DNA]</scope>
    <source>
        <strain evidence="3 4">NIES-4468</strain>
    </source>
</reference>
<proteinExistence type="predicted"/>